<reference evidence="2 3" key="1">
    <citation type="journal article" date="2011" name="Genome Biol.">
        <title>Comparative genome sequence analysis underscores mycoparasitism as the ancestral life style of Trichoderma.</title>
        <authorList>
            <person name="Kubicek C.P."/>
            <person name="Herrera-Estrella A."/>
            <person name="Seidl-Seiboth V."/>
            <person name="Martinez D.A."/>
            <person name="Druzhinina I.S."/>
            <person name="Thon M."/>
            <person name="Zeilinger S."/>
            <person name="Casas-Flores S."/>
            <person name="Horwitz B.A."/>
            <person name="Mukherjee P.K."/>
            <person name="Mukherjee M."/>
            <person name="Kredics L."/>
            <person name="Alcaraz L.D."/>
            <person name="Aerts A."/>
            <person name="Antal Z."/>
            <person name="Atanasova L."/>
            <person name="Cervantes-Badillo M.G."/>
            <person name="Challacombe J."/>
            <person name="Chertkov O."/>
            <person name="McCluskey K."/>
            <person name="Coulpier F."/>
            <person name="Deshpande N."/>
            <person name="von Doehren H."/>
            <person name="Ebbole D.J."/>
            <person name="Esquivel-Naranjo E.U."/>
            <person name="Fekete E."/>
            <person name="Flipphi M."/>
            <person name="Glaser F."/>
            <person name="Gomez-Rodriguez E.Y."/>
            <person name="Gruber S."/>
            <person name="Han C."/>
            <person name="Henrissat B."/>
            <person name="Hermosa R."/>
            <person name="Hernandez-Onate M."/>
            <person name="Karaffa L."/>
            <person name="Kosti I."/>
            <person name="Le Crom S."/>
            <person name="Lindquist E."/>
            <person name="Lucas S."/>
            <person name="Luebeck M."/>
            <person name="Luebeck P.S."/>
            <person name="Margeot A."/>
            <person name="Metz B."/>
            <person name="Misra M."/>
            <person name="Nevalainen H."/>
            <person name="Omann M."/>
            <person name="Packer N."/>
            <person name="Perrone G."/>
            <person name="Uresti-Rivera E.E."/>
            <person name="Salamov A."/>
            <person name="Schmoll M."/>
            <person name="Seiboth B."/>
            <person name="Shapiro H."/>
            <person name="Sukno S."/>
            <person name="Tamayo-Ramos J.A."/>
            <person name="Tisch D."/>
            <person name="Wiest A."/>
            <person name="Wilkinson H.H."/>
            <person name="Zhang M."/>
            <person name="Coutinho P.M."/>
            <person name="Kenerley C.M."/>
            <person name="Monte E."/>
            <person name="Baker S.E."/>
            <person name="Grigoriev I.V."/>
        </authorList>
    </citation>
    <scope>NUCLEOTIDE SEQUENCE [LARGE SCALE GENOMIC DNA]</scope>
    <source>
        <strain evidence="3">ATCC 20476 / IMI 206040</strain>
    </source>
</reference>
<protein>
    <submittedName>
        <fullName evidence="2">Uncharacterized protein</fullName>
    </submittedName>
</protein>
<dbReference type="KEGG" id="tatv:25782765"/>
<accession>G9NW95</accession>
<proteinExistence type="predicted"/>
<sequence length="99" mass="10945">MSGLDINKLLTNMNPFPSKPKLTPPKFGSRPSKDPLASLVPPIRNNESEDDDLDEPQYLKSRKTKPGTAPTNTCHAAEVNAMRKDIKQTKSDVEKLKAT</sequence>
<dbReference type="GeneID" id="25782765"/>
<evidence type="ECO:0000313" key="3">
    <source>
        <dbReference type="Proteomes" id="UP000005426"/>
    </source>
</evidence>
<dbReference type="HOGENOM" id="CLU_2320714_0_0_1"/>
<evidence type="ECO:0000256" key="1">
    <source>
        <dbReference type="SAM" id="MobiDB-lite"/>
    </source>
</evidence>
<gene>
    <name evidence="2" type="ORF">TRIATDRAFT_308793</name>
</gene>
<organism evidence="2 3">
    <name type="scientific">Hypocrea atroviridis (strain ATCC 20476 / IMI 206040)</name>
    <name type="common">Trichoderma atroviride</name>
    <dbReference type="NCBI Taxonomy" id="452589"/>
    <lineage>
        <taxon>Eukaryota</taxon>
        <taxon>Fungi</taxon>
        <taxon>Dikarya</taxon>
        <taxon>Ascomycota</taxon>
        <taxon>Pezizomycotina</taxon>
        <taxon>Sordariomycetes</taxon>
        <taxon>Hypocreomycetidae</taxon>
        <taxon>Hypocreales</taxon>
        <taxon>Hypocreaceae</taxon>
        <taxon>Trichoderma</taxon>
    </lineage>
</organism>
<name>G9NW95_HYPAI</name>
<keyword evidence="3" id="KW-1185">Reference proteome</keyword>
<feature type="compositionally biased region" description="Basic and acidic residues" evidence="1">
    <location>
        <begin position="81"/>
        <end position="99"/>
    </location>
</feature>
<comment type="caution">
    <text evidence="2">The sequence shown here is derived from an EMBL/GenBank/DDBJ whole genome shotgun (WGS) entry which is preliminary data.</text>
</comment>
<feature type="region of interest" description="Disordered" evidence="1">
    <location>
        <begin position="1"/>
        <end position="99"/>
    </location>
</feature>
<dbReference type="EMBL" id="ABDG02000024">
    <property type="protein sequence ID" value="EHK45257.1"/>
    <property type="molecule type" value="Genomic_DNA"/>
</dbReference>
<evidence type="ECO:0000313" key="2">
    <source>
        <dbReference type="EMBL" id="EHK45257.1"/>
    </source>
</evidence>
<dbReference type="AlphaFoldDB" id="G9NW95"/>
<dbReference type="Proteomes" id="UP000005426">
    <property type="component" value="Unassembled WGS sequence"/>
</dbReference>